<reference evidence="2 3" key="1">
    <citation type="submission" date="2014-08" db="EMBL/GenBank/DDBJ databases">
        <title>Whole genome shotgun sequence of Rhizobium rubi NBRC 13261.</title>
        <authorList>
            <person name="Katano-Makiyama Y."/>
            <person name="Hosoyama A."/>
            <person name="Hashimoto M."/>
            <person name="Hosoyama Y."/>
            <person name="Noguchi M."/>
            <person name="Tsuchikane K."/>
            <person name="Uohara A."/>
            <person name="Ohji S."/>
            <person name="Ichikawa N."/>
            <person name="Kimura A."/>
            <person name="Yamazoe A."/>
            <person name="Fujita N."/>
        </authorList>
    </citation>
    <scope>NUCLEOTIDE SEQUENCE [LARGE SCALE GENOMIC DNA]</scope>
    <source>
        <strain evidence="2 3">NBRC 13261</strain>
    </source>
</reference>
<evidence type="ECO:0000313" key="3">
    <source>
        <dbReference type="Proteomes" id="UP000028701"/>
    </source>
</evidence>
<dbReference type="AlphaFoldDB" id="A0A081CQB6"/>
<dbReference type="Proteomes" id="UP000028701">
    <property type="component" value="Unassembled WGS sequence"/>
</dbReference>
<comment type="caution">
    <text evidence="2">The sequence shown here is derived from an EMBL/GenBank/DDBJ whole genome shotgun (WGS) entry which is preliminary data.</text>
</comment>
<evidence type="ECO:0000313" key="2">
    <source>
        <dbReference type="EMBL" id="GAK68862.1"/>
    </source>
</evidence>
<dbReference type="CDD" id="cd18683">
    <property type="entry name" value="PIN_VapC-like"/>
    <property type="match status" value="1"/>
</dbReference>
<feature type="domain" description="PIN" evidence="1">
    <location>
        <begin position="7"/>
        <end position="126"/>
    </location>
</feature>
<name>A0A081CQB6_9HYPH</name>
<proteinExistence type="predicted"/>
<sequence length="135" mass="15115">MSGRFGIDTNILLRIAVNDDPAQRDCVVNFINELGENDTLVVGVVVMIETAWVLERFYGYSKNAVLDFIQAILERREIEVPDYEVVGNAIDICRNSGADFSDAVISEMNRVAGCTVTYTFDQKAARKIPEMEMLT</sequence>
<protein>
    <recommendedName>
        <fullName evidence="1">PIN domain-containing protein</fullName>
    </recommendedName>
</protein>
<dbReference type="Pfam" id="PF01850">
    <property type="entry name" value="PIN"/>
    <property type="match status" value="1"/>
</dbReference>
<dbReference type="PANTHER" id="PTHR39664">
    <property type="match status" value="1"/>
</dbReference>
<dbReference type="OrthoDB" id="3175275at2"/>
<accession>A0A081CQB6</accession>
<dbReference type="PANTHER" id="PTHR39664:SF2">
    <property type="entry name" value="NUCLEIC ACID-BINDING PROTEIN, CONTAINING PIN DOMAIN-RELATED"/>
    <property type="match status" value="1"/>
</dbReference>
<gene>
    <name evidence="2" type="ORF">RRU01S_03_00290</name>
</gene>
<dbReference type="Gene3D" id="3.40.50.1010">
    <property type="entry name" value="5'-nuclease"/>
    <property type="match status" value="1"/>
</dbReference>
<dbReference type="RefSeq" id="WP_045228473.1">
    <property type="nucleotide sequence ID" value="NZ_BBJU01000003.1"/>
</dbReference>
<evidence type="ECO:0000259" key="1">
    <source>
        <dbReference type="Pfam" id="PF01850"/>
    </source>
</evidence>
<dbReference type="eggNOG" id="COG5611">
    <property type="taxonomic scope" value="Bacteria"/>
</dbReference>
<dbReference type="SUPFAM" id="SSF88723">
    <property type="entry name" value="PIN domain-like"/>
    <property type="match status" value="1"/>
</dbReference>
<organism evidence="2 3">
    <name type="scientific">Agrobacterium rubi TR3 = NBRC 13261</name>
    <dbReference type="NCBI Taxonomy" id="1368415"/>
    <lineage>
        <taxon>Bacteria</taxon>
        <taxon>Pseudomonadati</taxon>
        <taxon>Pseudomonadota</taxon>
        <taxon>Alphaproteobacteria</taxon>
        <taxon>Hyphomicrobiales</taxon>
        <taxon>Rhizobiaceae</taxon>
        <taxon>Rhizobium/Agrobacterium group</taxon>
        <taxon>Agrobacterium</taxon>
    </lineage>
</organism>
<dbReference type="InterPro" id="IPR002716">
    <property type="entry name" value="PIN_dom"/>
</dbReference>
<dbReference type="InterPro" id="IPR029060">
    <property type="entry name" value="PIN-like_dom_sf"/>
</dbReference>
<dbReference type="EMBL" id="BBJU01000003">
    <property type="protein sequence ID" value="GAK68862.1"/>
    <property type="molecule type" value="Genomic_DNA"/>
</dbReference>